<organism evidence="4 5">
    <name type="scientific">Lactobacillus amylovorus subsp. animalium DSM 16698</name>
    <dbReference type="NCBI Taxonomy" id="695563"/>
    <lineage>
        <taxon>Bacteria</taxon>
        <taxon>Bacillati</taxon>
        <taxon>Bacillota</taxon>
        <taxon>Bacilli</taxon>
        <taxon>Lactobacillales</taxon>
        <taxon>Lactobacillaceae</taxon>
        <taxon>Lactobacillus</taxon>
        <taxon>Lactobacillus amylovorus subsp. animalium</taxon>
    </lineage>
</organism>
<comment type="caution">
    <text evidence="4">The sequence shown here is derived from an EMBL/GenBank/DDBJ whole genome shotgun (WGS) entry which is preliminary data.</text>
</comment>
<name>A0A0R2K7E0_LACAM</name>
<feature type="domain" description="Glucosyltransferase 3-like C-terminal" evidence="3">
    <location>
        <begin position="194"/>
        <end position="312"/>
    </location>
</feature>
<dbReference type="AlphaFoldDB" id="A0A0R2K7E0"/>
<dbReference type="PATRIC" id="fig|695563.3.peg.2005"/>
<dbReference type="Gene3D" id="3.40.50.2000">
    <property type="entry name" value="Glycogen Phosphorylase B"/>
    <property type="match status" value="2"/>
</dbReference>
<sequence length="322" mass="36483">MKSYITQLRGLANGSQTLMQNMVAKIAQEVDIQPLSLYYFHAEQEADVQLNSRLDGIIGGIEANDTVIIQTPTLMSSNYSVMLFEKLLALRQMINIKLIAFVENICGQPKKVIERYIALYNNCDELIVSNQRVVNRLKEYGLSNKRIIIFDYFDYEPALAVSNSAEFAKQINYIGEKPAKLDKLIQTGYTVTSFYKQEIENDLIVNKINQNGGFGLLWSDDQTIDENYEVASPIELGIFLSAGMPTITKRKYACAKIIEQKHLGFAVDNIDEATDRLQTITDDDYHKMIKEVEKVALITRDGISIKRALIDAIFQANLPQMD</sequence>
<dbReference type="Pfam" id="PF26334">
    <property type="entry name" value="Gtf3_N"/>
    <property type="match status" value="1"/>
</dbReference>
<feature type="domain" description="Glucosyltransferase 3-like N-terminal" evidence="2">
    <location>
        <begin position="2"/>
        <end position="149"/>
    </location>
</feature>
<dbReference type="Pfam" id="PF26337">
    <property type="entry name" value="Gtf3_C"/>
    <property type="match status" value="1"/>
</dbReference>
<dbReference type="RefSeq" id="WP_056985920.1">
    <property type="nucleotide sequence ID" value="NZ_JQBQ01000086.1"/>
</dbReference>
<evidence type="ECO:0008006" key="6">
    <source>
        <dbReference type="Google" id="ProtNLM"/>
    </source>
</evidence>
<accession>A0A0R2K7E0</accession>
<dbReference type="EMBL" id="JQBQ01000086">
    <property type="protein sequence ID" value="KRN83766.1"/>
    <property type="molecule type" value="Genomic_DNA"/>
</dbReference>
<reference evidence="4 5" key="1">
    <citation type="journal article" date="2015" name="Genome Announc.">
        <title>Expanding the biotechnology potential of lactobacilli through comparative genomics of 213 strains and associated genera.</title>
        <authorList>
            <person name="Sun Z."/>
            <person name="Harris H.M."/>
            <person name="McCann A."/>
            <person name="Guo C."/>
            <person name="Argimon S."/>
            <person name="Zhang W."/>
            <person name="Yang X."/>
            <person name="Jeffery I.B."/>
            <person name="Cooney J.C."/>
            <person name="Kagawa T.F."/>
            <person name="Liu W."/>
            <person name="Song Y."/>
            <person name="Salvetti E."/>
            <person name="Wrobel A."/>
            <person name="Rasinkangas P."/>
            <person name="Parkhill J."/>
            <person name="Rea M.C."/>
            <person name="O'Sullivan O."/>
            <person name="Ritari J."/>
            <person name="Douillard F.P."/>
            <person name="Paul Ross R."/>
            <person name="Yang R."/>
            <person name="Briner A.E."/>
            <person name="Felis G.E."/>
            <person name="de Vos W.M."/>
            <person name="Barrangou R."/>
            <person name="Klaenhammer T.R."/>
            <person name="Caufield P.W."/>
            <person name="Cui Y."/>
            <person name="Zhang H."/>
            <person name="O'Toole P.W."/>
        </authorList>
    </citation>
    <scope>NUCLEOTIDE SEQUENCE [LARGE SCALE GENOMIC DNA]</scope>
    <source>
        <strain evidence="4 5">DSM 16698</strain>
    </source>
</reference>
<proteinExistence type="predicted"/>
<evidence type="ECO:0000259" key="3">
    <source>
        <dbReference type="Pfam" id="PF26337"/>
    </source>
</evidence>
<dbReference type="InterPro" id="IPR058592">
    <property type="entry name" value="Gtf3_C"/>
</dbReference>
<evidence type="ECO:0000256" key="1">
    <source>
        <dbReference type="ARBA" id="ARBA00022679"/>
    </source>
</evidence>
<protein>
    <recommendedName>
        <fullName evidence="6">Glucosyltransferase 3</fullName>
    </recommendedName>
</protein>
<keyword evidence="1" id="KW-0808">Transferase</keyword>
<evidence type="ECO:0000259" key="2">
    <source>
        <dbReference type="Pfam" id="PF26334"/>
    </source>
</evidence>
<gene>
    <name evidence="4" type="ORF">IV44_GL001926</name>
</gene>
<dbReference type="Proteomes" id="UP000051529">
    <property type="component" value="Unassembled WGS sequence"/>
</dbReference>
<dbReference type="InterPro" id="IPR058591">
    <property type="entry name" value="Gtf3_N"/>
</dbReference>
<evidence type="ECO:0000313" key="4">
    <source>
        <dbReference type="EMBL" id="KRN83766.1"/>
    </source>
</evidence>
<evidence type="ECO:0000313" key="5">
    <source>
        <dbReference type="Proteomes" id="UP000051529"/>
    </source>
</evidence>